<keyword evidence="1" id="KW-1133">Transmembrane helix</keyword>
<feature type="transmembrane region" description="Helical" evidence="1">
    <location>
        <begin position="20"/>
        <end position="38"/>
    </location>
</feature>
<protein>
    <submittedName>
        <fullName evidence="2">ABC-2 family transporter protein</fullName>
    </submittedName>
</protein>
<sequence length="250" mass="27863">MTFKAYIKKEFIEAKRENKLMILFMGFFFFALSTPPMLKLTPKLLEKQYGTEMSSLFKTSALDSVANYLISTLPQLCILVLCLTLGGILCNEISKGSIILPITKGANKSSIVIAKFSFYGVVIFIISTISVITNIYYSFIVFQEDLPSIKAILICSTNVYIYLLFILSLIFLFSSLFKKSMGAALLSMGINIGLVLLNTFNYSFNPFKLISEGGKLSSQFAIEPLIITSILTILAILASIYIFIKKEMEA</sequence>
<evidence type="ECO:0000313" key="3">
    <source>
        <dbReference type="Proteomes" id="UP000239471"/>
    </source>
</evidence>
<dbReference type="AlphaFoldDB" id="A0A2T0BIP9"/>
<dbReference type="OrthoDB" id="4187110at2"/>
<dbReference type="RefSeq" id="WP_106058738.1">
    <property type="nucleotide sequence ID" value="NZ_PVXQ01000005.1"/>
</dbReference>
<feature type="transmembrane region" description="Helical" evidence="1">
    <location>
        <begin position="111"/>
        <end position="139"/>
    </location>
</feature>
<keyword evidence="3" id="KW-1185">Reference proteome</keyword>
<dbReference type="EMBL" id="PVXQ01000005">
    <property type="protein sequence ID" value="PRR83759.1"/>
    <property type="molecule type" value="Genomic_DNA"/>
</dbReference>
<accession>A0A2T0BIP9</accession>
<evidence type="ECO:0000256" key="1">
    <source>
        <dbReference type="SAM" id="Phobius"/>
    </source>
</evidence>
<keyword evidence="1" id="KW-0472">Membrane</keyword>
<keyword evidence="1" id="KW-0812">Transmembrane</keyword>
<comment type="caution">
    <text evidence="2">The sequence shown here is derived from an EMBL/GenBank/DDBJ whole genome shotgun (WGS) entry which is preliminary data.</text>
</comment>
<name>A0A2T0BIP9_9CLOT</name>
<reference evidence="2 3" key="1">
    <citation type="submission" date="2018-03" db="EMBL/GenBank/DDBJ databases">
        <title>Genome sequence of Clostridium vincentii DSM 10228.</title>
        <authorList>
            <person name="Poehlein A."/>
            <person name="Daniel R."/>
        </authorList>
    </citation>
    <scope>NUCLEOTIDE SEQUENCE [LARGE SCALE GENOMIC DNA]</scope>
    <source>
        <strain evidence="2 3">DSM 10228</strain>
    </source>
</reference>
<dbReference type="Proteomes" id="UP000239471">
    <property type="component" value="Unassembled WGS sequence"/>
</dbReference>
<organism evidence="2 3">
    <name type="scientific">Clostridium vincentii</name>
    <dbReference type="NCBI Taxonomy" id="52704"/>
    <lineage>
        <taxon>Bacteria</taxon>
        <taxon>Bacillati</taxon>
        <taxon>Bacillota</taxon>
        <taxon>Clostridia</taxon>
        <taxon>Eubacteriales</taxon>
        <taxon>Clostridiaceae</taxon>
        <taxon>Clostridium</taxon>
    </lineage>
</organism>
<evidence type="ECO:0000313" key="2">
    <source>
        <dbReference type="EMBL" id="PRR83759.1"/>
    </source>
</evidence>
<feature type="transmembrane region" description="Helical" evidence="1">
    <location>
        <begin position="159"/>
        <end position="177"/>
    </location>
</feature>
<proteinExistence type="predicted"/>
<gene>
    <name evidence="2" type="ORF">CLVI_07060</name>
</gene>
<feature type="transmembrane region" description="Helical" evidence="1">
    <location>
        <begin position="65"/>
        <end position="90"/>
    </location>
</feature>
<feature type="transmembrane region" description="Helical" evidence="1">
    <location>
        <begin position="184"/>
        <end position="204"/>
    </location>
</feature>
<feature type="transmembrane region" description="Helical" evidence="1">
    <location>
        <begin position="224"/>
        <end position="244"/>
    </location>
</feature>